<gene>
    <name evidence="5" type="ORF">KJ970_03910</name>
</gene>
<evidence type="ECO:0000256" key="3">
    <source>
        <dbReference type="SAM" id="SignalP"/>
    </source>
</evidence>
<evidence type="ECO:0000313" key="6">
    <source>
        <dbReference type="Proteomes" id="UP000777784"/>
    </source>
</evidence>
<feature type="domain" description="FlgD/Vpr Ig-like" evidence="4">
    <location>
        <begin position="1268"/>
        <end position="1324"/>
    </location>
</feature>
<dbReference type="InterPro" id="IPR011042">
    <property type="entry name" value="6-blade_b-propeller_TolB-like"/>
</dbReference>
<evidence type="ECO:0000259" key="4">
    <source>
        <dbReference type="Pfam" id="PF13860"/>
    </source>
</evidence>
<sequence>MDGKIYKQCARVVVLLIGLLWSGQGLAAPTYTAVIEWNGPYFNAINAAGLDQMVNNPVSDIPFQGSKGIGARYAADGRKMVYVLDGGNDRIQGFEVSATYVIDDSDNFTFQALGVTPAAQEWDTDQIVLAEYGDPAANWVIPYTEVVIIDGTTWGWVANLTGFTAADKVYTIDYDDASAAPEVVLPANSLSSTSSFEIRYLVTDYQGGGTAAFGLGDLDYGNSSGASVALVEFDEATGGPASFQDLASIMVAQNENTATSDDIFVIDEADNSGSQNEEFFVYTVTAAGVESYQQAYDDVLTNPTDVYVAWSGASVIAAQAAVGGGATFWDDAGGAAAITDPNQVTGHTYRATSAGGNVTITDLTTNRVLVSSTAYANLADPLLVVPGISADIPAADPGAADYDWATTVSTINHYAFIADAGANRIKVVEIGNFAWAGDELPGDAKTMTAQPAGAGLVGATADVEYDLTTPGTVPDNWVTWTLTAPIKEGSLDEMTLDPDGTPATWTRIDNLQTAGPGDQVYELDWRTGQITFGDGVHGEKPAAATDIRFTYTVTPDVLRYGTVGSGNGQFSNPHGICARWNSSLGYYDVYVADSGNDRIQKLAFHPPEPALQIPAYIQYVTQWSTASSGSDDLVTPWDLDVEDDGSGDVYVAVVDAGNDRIVIYHDVEAEGGGGATAPSYSTSFGSTGNTLGGFVQAETVDLVDNGAVLDVYVSDGSRDRAVKFEAAPVPTIALTFTGASALPTSFPPSSSYTFTFSTQNAPDGGWVDFYYDTASTFDAGTAELCFTAGTISPSAGTTGWTFSASPSGTPADGTYYLYAILRDGLGGLTAQDQSASTELLTIDSALTTALAVRDQRDGDKALLFQNNMEQSIEMRLIYPDSVVGASYGGTFPADYLQIEGIAPGNAWAGTGYTDLLFNSTYDNISGTYLISASVTGAPTGLNGAGPYVVATVRMKAKSTAVTEQTRIQSGSVALNTNLSQITDINGDAPIVWNRYALDAKVAYLGDIANTTAGTDSTVPVQRPNPDGYINFADQIAFTLGWNGENGIQDPIADIGPASGSAPSLIPAPDNSWDVDDLLSFSTQFSWFASKGYTGSQTLSASWNPAFMPLNDPVEGAAEINARSDMETGIEPIQTVEIVASHVEGLMGAMIRLSYDDSQMEFLGAEDGGLLGRSGGYVMFHTIEGAGRVEIDATRLHPEDPGVDGEGVIARFHFRVLKGNEAPLMMAYDLRDKCNHVIARGEKDLAGTSEPVYLAALYQNVPNPVRPTTSITYALPRQADARLAIYDVRGRQIRLLSEGPHTAGYHTIVWDGRSDMGERAASGVYFYMLNTEEIRISRKLLVTR</sequence>
<dbReference type="InterPro" id="IPR001258">
    <property type="entry name" value="NHL_repeat"/>
</dbReference>
<dbReference type="Gene3D" id="2.120.10.30">
    <property type="entry name" value="TolB, C-terminal domain"/>
    <property type="match status" value="1"/>
</dbReference>
<dbReference type="EMBL" id="JAHJDP010000023">
    <property type="protein sequence ID" value="MBU2690048.1"/>
    <property type="molecule type" value="Genomic_DNA"/>
</dbReference>
<dbReference type="InterPro" id="IPR026444">
    <property type="entry name" value="Secre_tail"/>
</dbReference>
<evidence type="ECO:0000256" key="2">
    <source>
        <dbReference type="PROSITE-ProRule" id="PRU00504"/>
    </source>
</evidence>
<dbReference type="PROSITE" id="PS51125">
    <property type="entry name" value="NHL"/>
    <property type="match status" value="1"/>
</dbReference>
<organism evidence="5 6">
    <name type="scientific">Eiseniibacteriota bacterium</name>
    <dbReference type="NCBI Taxonomy" id="2212470"/>
    <lineage>
        <taxon>Bacteria</taxon>
        <taxon>Candidatus Eiseniibacteriota</taxon>
    </lineage>
</organism>
<dbReference type="Gene3D" id="2.60.40.4070">
    <property type="match status" value="1"/>
</dbReference>
<dbReference type="Gene3D" id="2.60.40.680">
    <property type="match status" value="1"/>
</dbReference>
<dbReference type="Proteomes" id="UP000777784">
    <property type="component" value="Unassembled WGS sequence"/>
</dbReference>
<feature type="chain" id="PRO_5037300415" evidence="3">
    <location>
        <begin position="28"/>
        <end position="1343"/>
    </location>
</feature>
<dbReference type="InterPro" id="IPR025965">
    <property type="entry name" value="FlgD/Vpr_Ig-like"/>
</dbReference>
<name>A0A948RS79_UNCEI</name>
<evidence type="ECO:0000256" key="1">
    <source>
        <dbReference type="ARBA" id="ARBA00022737"/>
    </source>
</evidence>
<proteinExistence type="predicted"/>
<feature type="repeat" description="NHL" evidence="2">
    <location>
        <begin position="557"/>
        <end position="605"/>
    </location>
</feature>
<dbReference type="CDD" id="cd08547">
    <property type="entry name" value="Type_II_cohesin"/>
    <property type="match status" value="1"/>
</dbReference>
<feature type="signal peptide" evidence="3">
    <location>
        <begin position="1"/>
        <end position="27"/>
    </location>
</feature>
<keyword evidence="3" id="KW-0732">Signal</keyword>
<protein>
    <submittedName>
        <fullName evidence="5">T9SS type A sorting domain-containing protein</fullName>
    </submittedName>
</protein>
<keyword evidence="1" id="KW-0677">Repeat</keyword>
<accession>A0A948RS79</accession>
<dbReference type="NCBIfam" id="TIGR04183">
    <property type="entry name" value="Por_Secre_tail"/>
    <property type="match status" value="1"/>
</dbReference>
<dbReference type="Pfam" id="PF13860">
    <property type="entry name" value="FlgD_ig"/>
    <property type="match status" value="1"/>
</dbReference>
<reference evidence="5" key="1">
    <citation type="submission" date="2021-05" db="EMBL/GenBank/DDBJ databases">
        <title>Energy efficiency and biological interactions define the core microbiome of deep oligotrophic groundwater.</title>
        <authorList>
            <person name="Mehrshad M."/>
            <person name="Lopez-Fernandez M."/>
            <person name="Bell E."/>
            <person name="Bernier-Latmani R."/>
            <person name="Bertilsson S."/>
            <person name="Dopson M."/>
        </authorList>
    </citation>
    <scope>NUCLEOTIDE SEQUENCE</scope>
    <source>
        <strain evidence="5">Modern_marine.mb.64</strain>
    </source>
</reference>
<comment type="caution">
    <text evidence="5">The sequence shown here is derived from an EMBL/GenBank/DDBJ whole genome shotgun (WGS) entry which is preliminary data.</text>
</comment>
<evidence type="ECO:0000313" key="5">
    <source>
        <dbReference type="EMBL" id="MBU2690048.1"/>
    </source>
</evidence>